<dbReference type="Proteomes" id="UP000814128">
    <property type="component" value="Unassembled WGS sequence"/>
</dbReference>
<evidence type="ECO:0000313" key="1">
    <source>
        <dbReference type="EMBL" id="KAI0029203.1"/>
    </source>
</evidence>
<proteinExistence type="predicted"/>
<evidence type="ECO:0000313" key="2">
    <source>
        <dbReference type="Proteomes" id="UP000814128"/>
    </source>
</evidence>
<accession>A0ACB8QBM9</accession>
<protein>
    <submittedName>
        <fullName evidence="1">2-methylcitrate dehydratase</fullName>
    </submittedName>
</protein>
<name>A0ACB8QBM9_9AGAM</name>
<reference evidence="1" key="1">
    <citation type="submission" date="2021-02" db="EMBL/GenBank/DDBJ databases">
        <authorList>
            <consortium name="DOE Joint Genome Institute"/>
            <person name="Ahrendt S."/>
            <person name="Looney B.P."/>
            <person name="Miyauchi S."/>
            <person name="Morin E."/>
            <person name="Drula E."/>
            <person name="Courty P.E."/>
            <person name="Chicoki N."/>
            <person name="Fauchery L."/>
            <person name="Kohler A."/>
            <person name="Kuo A."/>
            <person name="Labutti K."/>
            <person name="Pangilinan J."/>
            <person name="Lipzen A."/>
            <person name="Riley R."/>
            <person name="Andreopoulos W."/>
            <person name="He G."/>
            <person name="Johnson J."/>
            <person name="Barry K.W."/>
            <person name="Grigoriev I.V."/>
            <person name="Nagy L."/>
            <person name="Hibbett D."/>
            <person name="Henrissat B."/>
            <person name="Matheny P.B."/>
            <person name="Labbe J."/>
            <person name="Martin F."/>
        </authorList>
    </citation>
    <scope>NUCLEOTIDE SEQUENCE</scope>
    <source>
        <strain evidence="1">EC-137</strain>
    </source>
</reference>
<gene>
    <name evidence="1" type="ORF">K488DRAFT_80298</name>
</gene>
<keyword evidence="2" id="KW-1185">Reference proteome</keyword>
<sequence length="481" mass="53652">MSIHHGESAVRPEPDQVIQDIADYVHNYKIESELAWETARLCLIDTVGCGLEGLRFPACRAILGPIVPGTTVPNGTKIPGTNYQLDPVRGAFNIGTTIRWLDFNDCWLAAEWGHPSDNLGAILAVADHLARTGQNVIVKDVLEGMIKAHEIQGCLALLNSFNRAGLDHVVLVKVASTAVVSRMLGLDRDQTIDAISQAWVDGQSLRTYRHAPNTMSRKSWAAGDACSRAVNIAYLVKAGEGGMPSALSAKTWGFYDVLFKGKPFEFQREYGSYVMENILFKISYPAEFHAQTAVEAAHIVYDQLKRMGKSAEDIKSVRIRTQEAAVRIIDKQGPLANFADRDHAINYMVAYPLIFGELTAESYTDERAADPRIDALRAKIYCIEDKRFSADYHDPEKRSIGNALLVELDDGTVLDEVEVEYPVGHKRRREEGTPLLLAKFQRHIGSHFDVRHRSKILETVADVKSLWTMPVDKFTDLFVKE</sequence>
<reference evidence="1" key="2">
    <citation type="journal article" date="2022" name="New Phytol.">
        <title>Evolutionary transition to the ectomycorrhizal habit in the genomes of a hyperdiverse lineage of mushroom-forming fungi.</title>
        <authorList>
            <person name="Looney B."/>
            <person name="Miyauchi S."/>
            <person name="Morin E."/>
            <person name="Drula E."/>
            <person name="Courty P.E."/>
            <person name="Kohler A."/>
            <person name="Kuo A."/>
            <person name="LaButti K."/>
            <person name="Pangilinan J."/>
            <person name="Lipzen A."/>
            <person name="Riley R."/>
            <person name="Andreopoulos W."/>
            <person name="He G."/>
            <person name="Johnson J."/>
            <person name="Nolan M."/>
            <person name="Tritt A."/>
            <person name="Barry K.W."/>
            <person name="Grigoriev I.V."/>
            <person name="Nagy L.G."/>
            <person name="Hibbett D."/>
            <person name="Henrissat B."/>
            <person name="Matheny P.B."/>
            <person name="Labbe J."/>
            <person name="Martin F.M."/>
        </authorList>
    </citation>
    <scope>NUCLEOTIDE SEQUENCE</scope>
    <source>
        <strain evidence="1">EC-137</strain>
    </source>
</reference>
<dbReference type="EMBL" id="MU273691">
    <property type="protein sequence ID" value="KAI0029203.1"/>
    <property type="molecule type" value="Genomic_DNA"/>
</dbReference>
<organism evidence="1 2">
    <name type="scientific">Vararia minispora EC-137</name>
    <dbReference type="NCBI Taxonomy" id="1314806"/>
    <lineage>
        <taxon>Eukaryota</taxon>
        <taxon>Fungi</taxon>
        <taxon>Dikarya</taxon>
        <taxon>Basidiomycota</taxon>
        <taxon>Agaricomycotina</taxon>
        <taxon>Agaricomycetes</taxon>
        <taxon>Russulales</taxon>
        <taxon>Lachnocladiaceae</taxon>
        <taxon>Vararia</taxon>
    </lineage>
</organism>
<comment type="caution">
    <text evidence="1">The sequence shown here is derived from an EMBL/GenBank/DDBJ whole genome shotgun (WGS) entry which is preliminary data.</text>
</comment>